<comment type="caution">
    <text evidence="1">The sequence shown here is derived from an EMBL/GenBank/DDBJ whole genome shotgun (WGS) entry which is preliminary data.</text>
</comment>
<protein>
    <submittedName>
        <fullName evidence="1">Uncharacterized protein</fullName>
    </submittedName>
</protein>
<name>A0A1Y3M910_9BACI</name>
<proteinExistence type="predicted"/>
<evidence type="ECO:0000313" key="1">
    <source>
        <dbReference type="EMBL" id="OUM46909.1"/>
    </source>
</evidence>
<dbReference type="AlphaFoldDB" id="A0A1Y3M910"/>
<dbReference type="Proteomes" id="UP000195321">
    <property type="component" value="Unassembled WGS sequence"/>
</dbReference>
<dbReference type="EMBL" id="MWPX01000032">
    <property type="protein sequence ID" value="OUM46909.1"/>
    <property type="molecule type" value="Genomic_DNA"/>
</dbReference>
<accession>A0A1Y3M910</accession>
<sequence>MISYFLRLLRLLFFFEGLLVVVFCFLFCFFLVIYLLVGGCKGLGRDSFNLYMADFRTYEQEVQCIIACSKEHAFLNCVNLTKF</sequence>
<reference evidence="1 2" key="1">
    <citation type="submission" date="2017-02" db="EMBL/GenBank/DDBJ databases">
        <title>Bacillus pseudomycoides isolate FSL K6-0042.</title>
        <authorList>
            <person name="Kovac J."/>
        </authorList>
    </citation>
    <scope>NUCLEOTIDE SEQUENCE [LARGE SCALE GENOMIC DNA]</scope>
    <source>
        <strain evidence="1 2">FSL K6-0042</strain>
    </source>
</reference>
<evidence type="ECO:0000313" key="2">
    <source>
        <dbReference type="Proteomes" id="UP000195321"/>
    </source>
</evidence>
<gene>
    <name evidence="1" type="ORF">BW425_21165</name>
</gene>
<organism evidence="1 2">
    <name type="scientific">Bacillus pseudomycoides</name>
    <dbReference type="NCBI Taxonomy" id="64104"/>
    <lineage>
        <taxon>Bacteria</taxon>
        <taxon>Bacillati</taxon>
        <taxon>Bacillota</taxon>
        <taxon>Bacilli</taxon>
        <taxon>Bacillales</taxon>
        <taxon>Bacillaceae</taxon>
        <taxon>Bacillus</taxon>
        <taxon>Bacillus cereus group</taxon>
    </lineage>
</organism>